<proteinExistence type="predicted"/>
<evidence type="ECO:0000313" key="2">
    <source>
        <dbReference type="EMBL" id="CAL1389086.1"/>
    </source>
</evidence>
<feature type="region of interest" description="Disordered" evidence="1">
    <location>
        <begin position="146"/>
        <end position="184"/>
    </location>
</feature>
<accession>A0AAV2ET09</accession>
<organism evidence="2 3">
    <name type="scientific">Linum trigynum</name>
    <dbReference type="NCBI Taxonomy" id="586398"/>
    <lineage>
        <taxon>Eukaryota</taxon>
        <taxon>Viridiplantae</taxon>
        <taxon>Streptophyta</taxon>
        <taxon>Embryophyta</taxon>
        <taxon>Tracheophyta</taxon>
        <taxon>Spermatophyta</taxon>
        <taxon>Magnoliopsida</taxon>
        <taxon>eudicotyledons</taxon>
        <taxon>Gunneridae</taxon>
        <taxon>Pentapetalae</taxon>
        <taxon>rosids</taxon>
        <taxon>fabids</taxon>
        <taxon>Malpighiales</taxon>
        <taxon>Linaceae</taxon>
        <taxon>Linum</taxon>
    </lineage>
</organism>
<dbReference type="Proteomes" id="UP001497516">
    <property type="component" value="Chromosome 5"/>
</dbReference>
<sequence length="184" mass="19948">MDQTTRKGHQLEFAKVCVNLAADCGFPTKIRLYPNDDPCFDIGIKYLNKPSVCSKCEVYGHDCNRSETVDKKWVPKIKSAGAEVGQSEVVPPMLEAVSKGKEKVTAEMEFENEPLEVSVEEGQTYGDLTLGDSGDHAVRFVDVVKGSVSGGSSPITLENTSPSSGRQAPLEEPPDTQNPWITAS</sequence>
<protein>
    <submittedName>
        <fullName evidence="2">Uncharacterized protein</fullName>
    </submittedName>
</protein>
<gene>
    <name evidence="2" type="ORF">LTRI10_LOCUS29971</name>
</gene>
<keyword evidence="3" id="KW-1185">Reference proteome</keyword>
<evidence type="ECO:0000313" key="3">
    <source>
        <dbReference type="Proteomes" id="UP001497516"/>
    </source>
</evidence>
<name>A0AAV2ET09_9ROSI</name>
<evidence type="ECO:0000256" key="1">
    <source>
        <dbReference type="SAM" id="MobiDB-lite"/>
    </source>
</evidence>
<feature type="compositionally biased region" description="Polar residues" evidence="1">
    <location>
        <begin position="175"/>
        <end position="184"/>
    </location>
</feature>
<reference evidence="2 3" key="1">
    <citation type="submission" date="2024-04" db="EMBL/GenBank/DDBJ databases">
        <authorList>
            <person name="Fracassetti M."/>
        </authorList>
    </citation>
    <scope>NUCLEOTIDE SEQUENCE [LARGE SCALE GENOMIC DNA]</scope>
</reference>
<dbReference type="EMBL" id="OZ034818">
    <property type="protein sequence ID" value="CAL1389086.1"/>
    <property type="molecule type" value="Genomic_DNA"/>
</dbReference>
<dbReference type="AlphaFoldDB" id="A0AAV2ET09"/>
<feature type="compositionally biased region" description="Polar residues" evidence="1">
    <location>
        <begin position="154"/>
        <end position="166"/>
    </location>
</feature>